<dbReference type="InterPro" id="IPR036428">
    <property type="entry name" value="PCD_sf"/>
</dbReference>
<dbReference type="EC" id="4.2.1.96" evidence="4"/>
<evidence type="ECO:0000256" key="4">
    <source>
        <dbReference type="HAMAP-Rule" id="MF_00434"/>
    </source>
</evidence>
<evidence type="ECO:0000313" key="6">
    <source>
        <dbReference type="Proteomes" id="UP000604391"/>
    </source>
</evidence>
<dbReference type="SUPFAM" id="SSF55248">
    <property type="entry name" value="PCD-like"/>
    <property type="match status" value="1"/>
</dbReference>
<evidence type="ECO:0000256" key="3">
    <source>
        <dbReference type="ARBA" id="ARBA00023239"/>
    </source>
</evidence>
<protein>
    <recommendedName>
        <fullName evidence="4">Putative pterin-4-alpha-carbinolamine dehydratase</fullName>
        <shortName evidence="4">PHS</shortName>
        <ecNumber evidence="4">4.2.1.96</ecNumber>
    </recommendedName>
    <alternativeName>
        <fullName evidence="4">4-alpha-hydroxy-tetrahydropterin dehydratase</fullName>
    </alternativeName>
    <alternativeName>
        <fullName evidence="4">Pterin carbinolamine dehydratase</fullName>
        <shortName evidence="4">PCD</shortName>
    </alternativeName>
</protein>
<dbReference type="Gene3D" id="3.30.1360.20">
    <property type="entry name" value="Transcriptional coactivator/pterin dehydratase"/>
    <property type="match status" value="1"/>
</dbReference>
<dbReference type="PANTHER" id="PTHR12599">
    <property type="entry name" value="PTERIN-4-ALPHA-CARBINOLAMINE DEHYDRATASE"/>
    <property type="match status" value="1"/>
</dbReference>
<dbReference type="GO" id="GO:0008124">
    <property type="term" value="F:4-alpha-hydroxytetrahydrobiopterin dehydratase activity"/>
    <property type="evidence" value="ECO:0007669"/>
    <property type="project" value="UniProtKB-UniRule"/>
</dbReference>
<evidence type="ECO:0000313" key="5">
    <source>
        <dbReference type="EMBL" id="HIJ99628.1"/>
    </source>
</evidence>
<dbReference type="HAMAP" id="MF_00434">
    <property type="entry name" value="Pterin_4_alpha"/>
    <property type="match status" value="1"/>
</dbReference>
<name>A0A832UYJ1_9ARCH</name>
<dbReference type="GO" id="GO:0006729">
    <property type="term" value="P:tetrahydrobiopterin biosynthetic process"/>
    <property type="evidence" value="ECO:0007669"/>
    <property type="project" value="InterPro"/>
</dbReference>
<dbReference type="Proteomes" id="UP000604391">
    <property type="component" value="Unassembled WGS sequence"/>
</dbReference>
<keyword evidence="6" id="KW-1185">Reference proteome</keyword>
<organism evidence="5 6">
    <name type="scientific">Candidatus Undinarchaeum marinum</name>
    <dbReference type="NCBI Taxonomy" id="2756141"/>
    <lineage>
        <taxon>Archaea</taxon>
        <taxon>Candidatus Undinarchaeota</taxon>
        <taxon>Candidatus Undinarchaeia</taxon>
        <taxon>Candidatus Undinarchaeales</taxon>
        <taxon>Candidatus Undinarchaeaceae</taxon>
        <taxon>Candidatus Undinarchaeum</taxon>
    </lineage>
</organism>
<dbReference type="EMBL" id="DVAD01000014">
    <property type="protein sequence ID" value="HIJ99628.1"/>
    <property type="molecule type" value="Genomic_DNA"/>
</dbReference>
<sequence length="110" mass="12561">MVSELTKMKCKPCEGGVPPLKGEDLQKNLEQVEGWEIIEEHHLVKEWKFPDFKTALEFVNNIGEIAEEQGHHPNIDFTWGKVKISFWTHSIGGLSVNDFIMAAKIDDLEI</sequence>
<gene>
    <name evidence="5" type="ORF">H1011_02275</name>
</gene>
<dbReference type="PANTHER" id="PTHR12599:SF0">
    <property type="entry name" value="PTERIN-4-ALPHA-CARBINOLAMINE DEHYDRATASE"/>
    <property type="match status" value="1"/>
</dbReference>
<dbReference type="CDD" id="cd00913">
    <property type="entry name" value="PCD_DCoH_subfamily_a"/>
    <property type="match status" value="1"/>
</dbReference>
<dbReference type="AlphaFoldDB" id="A0A832UYJ1"/>
<comment type="catalytic activity">
    <reaction evidence="1 4">
        <text>(4aS,6R)-4a-hydroxy-L-erythro-5,6,7,8-tetrahydrobiopterin = (6R)-L-erythro-6,7-dihydrobiopterin + H2O</text>
        <dbReference type="Rhea" id="RHEA:11920"/>
        <dbReference type="ChEBI" id="CHEBI:15377"/>
        <dbReference type="ChEBI" id="CHEBI:15642"/>
        <dbReference type="ChEBI" id="CHEBI:43120"/>
        <dbReference type="EC" id="4.2.1.96"/>
    </reaction>
</comment>
<evidence type="ECO:0000256" key="1">
    <source>
        <dbReference type="ARBA" id="ARBA00001554"/>
    </source>
</evidence>
<accession>A0A832UYJ1</accession>
<proteinExistence type="inferred from homology"/>
<comment type="similarity">
    <text evidence="2 4">Belongs to the pterin-4-alpha-carbinolamine dehydratase family.</text>
</comment>
<dbReference type="NCBIfam" id="NF002017">
    <property type="entry name" value="PRK00823.1-2"/>
    <property type="match status" value="1"/>
</dbReference>
<reference evidence="5 6" key="1">
    <citation type="journal article" name="Nat. Commun.">
        <title>Undinarchaeota illuminate DPANN phylogeny and the impact of gene transfer on archaeal evolution.</title>
        <authorList>
            <person name="Dombrowski N."/>
            <person name="Williams T.A."/>
            <person name="Sun J."/>
            <person name="Woodcroft B.J."/>
            <person name="Lee J.H."/>
            <person name="Minh B.Q."/>
            <person name="Rinke C."/>
            <person name="Spang A."/>
        </authorList>
    </citation>
    <scope>NUCLEOTIDE SEQUENCE [LARGE SCALE GENOMIC DNA]</scope>
    <source>
        <strain evidence="5">MAG_bin17</strain>
    </source>
</reference>
<dbReference type="Pfam" id="PF01329">
    <property type="entry name" value="Pterin_4a"/>
    <property type="match status" value="1"/>
</dbReference>
<evidence type="ECO:0000256" key="2">
    <source>
        <dbReference type="ARBA" id="ARBA00006472"/>
    </source>
</evidence>
<dbReference type="InterPro" id="IPR001533">
    <property type="entry name" value="Pterin_deHydtase"/>
</dbReference>
<keyword evidence="3 4" id="KW-0456">Lyase</keyword>
<comment type="caution">
    <text evidence="5">The sequence shown here is derived from an EMBL/GenBank/DDBJ whole genome shotgun (WGS) entry which is preliminary data.</text>
</comment>